<dbReference type="OrthoDB" id="5465095at2"/>
<reference evidence="12" key="1">
    <citation type="submission" date="2006-12" db="EMBL/GenBank/DDBJ databases">
        <title>Complete sequence of chromosome 2 of Paracoccus denitrificans PD1222.</title>
        <authorList>
            <person name="Copeland A."/>
            <person name="Lucas S."/>
            <person name="Lapidus A."/>
            <person name="Barry K."/>
            <person name="Detter J.C."/>
            <person name="Glavina del Rio T."/>
            <person name="Hammon N."/>
            <person name="Israni S."/>
            <person name="Dalin E."/>
            <person name="Tice H."/>
            <person name="Pitluck S."/>
            <person name="Munk A.C."/>
            <person name="Brettin T."/>
            <person name="Bruce D."/>
            <person name="Han C."/>
            <person name="Tapia R."/>
            <person name="Gilna P."/>
            <person name="Schmutz J."/>
            <person name="Larimer F."/>
            <person name="Land M."/>
            <person name="Hauser L."/>
            <person name="Kyrpides N."/>
            <person name="Lykidis A."/>
            <person name="Spiro S."/>
            <person name="Richardson D.J."/>
            <person name="Moir J.W.B."/>
            <person name="Ferguson S.J."/>
            <person name="van Spanning R.J.M."/>
            <person name="Richardson P."/>
        </authorList>
    </citation>
    <scope>NUCLEOTIDE SEQUENCE [LARGE SCALE GENOMIC DNA]</scope>
    <source>
        <strain evidence="12">Pd 1222</strain>
    </source>
</reference>
<dbReference type="EMBL" id="CP000490">
    <property type="protein sequence ID" value="ABL71289.1"/>
    <property type="molecule type" value="Genomic_DNA"/>
</dbReference>
<evidence type="ECO:0000313" key="12">
    <source>
        <dbReference type="Proteomes" id="UP000000361"/>
    </source>
</evidence>
<proteinExistence type="inferred from homology"/>
<gene>
    <name evidence="11" type="ordered locus">Pden_3208</name>
</gene>
<evidence type="ECO:0000256" key="3">
    <source>
        <dbReference type="ARBA" id="ARBA00022475"/>
    </source>
</evidence>
<evidence type="ECO:0000256" key="9">
    <source>
        <dbReference type="RuleBase" id="RU369079"/>
    </source>
</evidence>
<keyword evidence="7 9" id="KW-0472">Membrane</keyword>
<organism evidence="11 12">
    <name type="scientific">Paracoccus denitrificans (strain Pd 1222)</name>
    <dbReference type="NCBI Taxonomy" id="318586"/>
    <lineage>
        <taxon>Bacteria</taxon>
        <taxon>Pseudomonadati</taxon>
        <taxon>Pseudomonadota</taxon>
        <taxon>Alphaproteobacteria</taxon>
        <taxon>Rhodobacterales</taxon>
        <taxon>Paracoccaceae</taxon>
        <taxon>Paracoccus</taxon>
    </lineage>
</organism>
<keyword evidence="5 9" id="KW-0812">Transmembrane</keyword>
<dbReference type="GO" id="GO:0005886">
    <property type="term" value="C:plasma membrane"/>
    <property type="evidence" value="ECO:0007669"/>
    <property type="project" value="UniProtKB-SubCell"/>
</dbReference>
<dbReference type="InterPro" id="IPR007387">
    <property type="entry name" value="TRAP_DctQ"/>
</dbReference>
<name>A1B6Z5_PARDP</name>
<dbReference type="eggNOG" id="COG3090">
    <property type="taxonomic scope" value="Bacteria"/>
</dbReference>
<dbReference type="GO" id="GO:0015740">
    <property type="term" value="P:C4-dicarboxylate transport"/>
    <property type="evidence" value="ECO:0007669"/>
    <property type="project" value="TreeGrafter"/>
</dbReference>
<evidence type="ECO:0000256" key="4">
    <source>
        <dbReference type="ARBA" id="ARBA00022519"/>
    </source>
</evidence>
<accession>A1B6Z5</accession>
<evidence type="ECO:0000256" key="2">
    <source>
        <dbReference type="ARBA" id="ARBA00022448"/>
    </source>
</evidence>
<feature type="domain" description="Tripartite ATP-independent periplasmic transporters DctQ component" evidence="10">
    <location>
        <begin position="38"/>
        <end position="167"/>
    </location>
</feature>
<comment type="subcellular location">
    <subcellularLocation>
        <location evidence="1 9">Cell inner membrane</location>
        <topology evidence="1 9">Multi-pass membrane protein</topology>
    </subcellularLocation>
</comment>
<evidence type="ECO:0000256" key="1">
    <source>
        <dbReference type="ARBA" id="ARBA00004429"/>
    </source>
</evidence>
<evidence type="ECO:0000256" key="6">
    <source>
        <dbReference type="ARBA" id="ARBA00022989"/>
    </source>
</evidence>
<dbReference type="GO" id="GO:0022857">
    <property type="term" value="F:transmembrane transporter activity"/>
    <property type="evidence" value="ECO:0007669"/>
    <property type="project" value="UniProtKB-UniRule"/>
</dbReference>
<comment type="subunit">
    <text evidence="9">The complex comprises the extracytoplasmic solute receptor protein and the two transmembrane proteins.</text>
</comment>
<keyword evidence="6 9" id="KW-1133">Transmembrane helix</keyword>
<evidence type="ECO:0000256" key="7">
    <source>
        <dbReference type="ARBA" id="ARBA00023136"/>
    </source>
</evidence>
<dbReference type="InterPro" id="IPR055348">
    <property type="entry name" value="DctQ"/>
</dbReference>
<dbReference type="EnsemblBacteria" id="ABL71289">
    <property type="protein sequence ID" value="ABL71289"/>
    <property type="gene ID" value="Pden_3208"/>
</dbReference>
<dbReference type="Pfam" id="PF04290">
    <property type="entry name" value="DctQ"/>
    <property type="match status" value="1"/>
</dbReference>
<keyword evidence="2 9" id="KW-0813">Transport</keyword>
<dbReference type="PANTHER" id="PTHR35011:SF10">
    <property type="entry name" value="TRAP TRANSPORTER SMALL PERMEASE PROTEIN"/>
    <property type="match status" value="1"/>
</dbReference>
<evidence type="ECO:0000313" key="11">
    <source>
        <dbReference type="EMBL" id="ABL71289.1"/>
    </source>
</evidence>
<evidence type="ECO:0000256" key="8">
    <source>
        <dbReference type="ARBA" id="ARBA00038436"/>
    </source>
</evidence>
<dbReference type="KEGG" id="pde:Pden_3208"/>
<feature type="transmembrane region" description="Helical" evidence="9">
    <location>
        <begin position="102"/>
        <end position="122"/>
    </location>
</feature>
<keyword evidence="12" id="KW-1185">Reference proteome</keyword>
<keyword evidence="3" id="KW-1003">Cell membrane</keyword>
<dbReference type="HOGENOM" id="CLU_086356_8_3_5"/>
<sequence length="183" mass="20214">MIGTEAGEQNAIYRSVDRVVSVLENICAILAGIILLFMMVIVSLDAIFRYLFHAPIAFQYTLTEDYLMVAVVSLALSWGFRTGGFIRITGITNMLPGWMQAFVFRLGLVLGFLYVFALAWTSGGAFQKVWTTGEVRIGVIDWPVYLSWIWVPLGCGLLAIRVLLTAFAPAAEICADPHAESEI</sequence>
<feature type="transmembrane region" description="Helical" evidence="9">
    <location>
        <begin position="22"/>
        <end position="47"/>
    </location>
</feature>
<comment type="similarity">
    <text evidence="8 9">Belongs to the TRAP transporter small permease family.</text>
</comment>
<dbReference type="AlphaFoldDB" id="A1B6Z5"/>
<dbReference type="GeneID" id="93452880"/>
<evidence type="ECO:0000259" key="10">
    <source>
        <dbReference type="Pfam" id="PF04290"/>
    </source>
</evidence>
<evidence type="ECO:0000256" key="5">
    <source>
        <dbReference type="ARBA" id="ARBA00022692"/>
    </source>
</evidence>
<dbReference type="STRING" id="318586.Pden_3208"/>
<feature type="transmembrane region" description="Helical" evidence="9">
    <location>
        <begin position="67"/>
        <end position="90"/>
    </location>
</feature>
<dbReference type="Proteomes" id="UP000000361">
    <property type="component" value="Chromosome 2"/>
</dbReference>
<feature type="transmembrane region" description="Helical" evidence="9">
    <location>
        <begin position="142"/>
        <end position="164"/>
    </location>
</feature>
<dbReference type="RefSeq" id="WP_011749474.1">
    <property type="nucleotide sequence ID" value="NC_008687.1"/>
</dbReference>
<protein>
    <recommendedName>
        <fullName evidence="9">TRAP transporter small permease protein</fullName>
    </recommendedName>
</protein>
<dbReference type="PANTHER" id="PTHR35011">
    <property type="entry name" value="2,3-DIKETO-L-GULONATE TRAP TRANSPORTER SMALL PERMEASE PROTEIN YIAM"/>
    <property type="match status" value="1"/>
</dbReference>
<keyword evidence="4 9" id="KW-0997">Cell inner membrane</keyword>
<comment type="function">
    <text evidence="9">Part of the tripartite ATP-independent periplasmic (TRAP) transport system.</text>
</comment>